<reference evidence="1" key="1">
    <citation type="submission" date="2019-06" db="EMBL/GenBank/DDBJ databases">
        <authorList>
            <person name="Zheng W."/>
        </authorList>
    </citation>
    <scope>NUCLEOTIDE SEQUENCE</scope>
    <source>
        <strain evidence="1">QDHG01</strain>
    </source>
</reference>
<accession>A0A8J8NL28</accession>
<protein>
    <submittedName>
        <fullName evidence="1">Uncharacterized protein</fullName>
    </submittedName>
</protein>
<keyword evidence="2" id="KW-1185">Reference proteome</keyword>
<evidence type="ECO:0000313" key="2">
    <source>
        <dbReference type="Proteomes" id="UP000785679"/>
    </source>
</evidence>
<proteinExistence type="predicted"/>
<gene>
    <name evidence="1" type="ORF">FGO68_gene5773</name>
</gene>
<dbReference type="Proteomes" id="UP000785679">
    <property type="component" value="Unassembled WGS sequence"/>
</dbReference>
<comment type="caution">
    <text evidence="1">The sequence shown here is derived from an EMBL/GenBank/DDBJ whole genome shotgun (WGS) entry which is preliminary data.</text>
</comment>
<sequence length="136" mass="16236">MILCGDEENKECLKTRLCYFFDNFRMYELAISRELLKKMFQDLSEFADITTLNDLSFWQLCETQFSDINISNLILKFYLQALLNLAYNETEPDRQSELVFIKSDQFERTEALHIVKEYVDLKLHRISIHLIYQSDG</sequence>
<name>A0A8J8NL28_HALGN</name>
<organism evidence="1 2">
    <name type="scientific">Halteria grandinella</name>
    <dbReference type="NCBI Taxonomy" id="5974"/>
    <lineage>
        <taxon>Eukaryota</taxon>
        <taxon>Sar</taxon>
        <taxon>Alveolata</taxon>
        <taxon>Ciliophora</taxon>
        <taxon>Intramacronucleata</taxon>
        <taxon>Spirotrichea</taxon>
        <taxon>Stichotrichia</taxon>
        <taxon>Sporadotrichida</taxon>
        <taxon>Halteriidae</taxon>
        <taxon>Halteria</taxon>
    </lineage>
</organism>
<dbReference type="EMBL" id="RRYP01012896">
    <property type="protein sequence ID" value="TNV76828.1"/>
    <property type="molecule type" value="Genomic_DNA"/>
</dbReference>
<dbReference type="AlphaFoldDB" id="A0A8J8NL28"/>
<evidence type="ECO:0000313" key="1">
    <source>
        <dbReference type="EMBL" id="TNV76828.1"/>
    </source>
</evidence>